<protein>
    <submittedName>
        <fullName evidence="2">Uncharacterized protein</fullName>
    </submittedName>
</protein>
<evidence type="ECO:0000313" key="3">
    <source>
        <dbReference type="Proteomes" id="UP000053237"/>
    </source>
</evidence>
<feature type="transmembrane region" description="Helical" evidence="1">
    <location>
        <begin position="300"/>
        <end position="324"/>
    </location>
</feature>
<dbReference type="AlphaFoldDB" id="A0A024GD33"/>
<proteinExistence type="predicted"/>
<accession>A0A024GD33</accession>
<feature type="transmembrane region" description="Helical" evidence="1">
    <location>
        <begin position="263"/>
        <end position="288"/>
    </location>
</feature>
<evidence type="ECO:0000256" key="1">
    <source>
        <dbReference type="SAM" id="Phobius"/>
    </source>
</evidence>
<reference evidence="2 3" key="1">
    <citation type="submission" date="2012-05" db="EMBL/GenBank/DDBJ databases">
        <title>Recombination and specialization in a pathogen metapopulation.</title>
        <authorList>
            <person name="Gardiner A."/>
            <person name="Kemen E."/>
            <person name="Schultz-Larsen T."/>
            <person name="MacLean D."/>
            <person name="Van Oosterhout C."/>
            <person name="Jones J.D.G."/>
        </authorList>
    </citation>
    <scope>NUCLEOTIDE SEQUENCE [LARGE SCALE GENOMIC DNA]</scope>
    <source>
        <strain evidence="2 3">Ac Nc2</strain>
    </source>
</reference>
<comment type="caution">
    <text evidence="2">The sequence shown here is derived from an EMBL/GenBank/DDBJ whole genome shotgun (WGS) entry which is preliminary data.</text>
</comment>
<keyword evidence="3" id="KW-1185">Reference proteome</keyword>
<keyword evidence="1" id="KW-0812">Transmembrane</keyword>
<feature type="transmembrane region" description="Helical" evidence="1">
    <location>
        <begin position="191"/>
        <end position="212"/>
    </location>
</feature>
<dbReference type="Proteomes" id="UP000053237">
    <property type="component" value="Unassembled WGS sequence"/>
</dbReference>
<keyword evidence="1" id="KW-1133">Transmembrane helix</keyword>
<feature type="transmembrane region" description="Helical" evidence="1">
    <location>
        <begin position="74"/>
        <end position="98"/>
    </location>
</feature>
<feature type="transmembrane region" description="Helical" evidence="1">
    <location>
        <begin position="110"/>
        <end position="130"/>
    </location>
</feature>
<feature type="transmembrane region" description="Helical" evidence="1">
    <location>
        <begin position="219"/>
        <end position="236"/>
    </location>
</feature>
<sequence>MEYDSFAQRAESSPLLRALQTTYETEENHFYDSNELENELDQTLYSIDPSTPNSSEHRDSAFSYKSPVIFAEKALGAILHGALLYALCCIIGIAFISLKFEGLLGNRVNWYIVFLPFWGANVLIIIAHFLSFRHAKKLRQWAEVETMENEPLLPLLRRVMMIYSISVPLTGLLFWCELAFCLQLSNEGKTSFYFCYVPLMLIQLAFVARYMLCFAHSSLPAVCWMLSFVFTLLLGYQTSTATARFHGIPSVRESIEHPQIFPLSWWTVLTPLLALEALMALNLGVILYNEFSGIYRMTKWQLCAAVLYTVGLIMMITGQLLLLLYKIDIRWGTFNFPSACVLLGIFGICIGIYTVGKHHVKVLMATRGGAVPVPLTRTKQGWITNHAMVEHWSLFGEIYLTAYGLRKRQHHKEKRVPSQVDSSRDLFLRWPLLTIFTKMFQRFSKKPDPDESPDMLARQYGGRRTSGIYSNISTEFC</sequence>
<feature type="transmembrane region" description="Helical" evidence="1">
    <location>
        <begin position="336"/>
        <end position="355"/>
    </location>
</feature>
<organism evidence="2 3">
    <name type="scientific">Albugo candida</name>
    <dbReference type="NCBI Taxonomy" id="65357"/>
    <lineage>
        <taxon>Eukaryota</taxon>
        <taxon>Sar</taxon>
        <taxon>Stramenopiles</taxon>
        <taxon>Oomycota</taxon>
        <taxon>Peronosporomycetes</taxon>
        <taxon>Albuginales</taxon>
        <taxon>Albuginaceae</taxon>
        <taxon>Albugo</taxon>
    </lineage>
</organism>
<dbReference type="OrthoDB" id="62885at2759"/>
<name>A0A024GD33_9STRA</name>
<gene>
    <name evidence="2" type="ORF">BN9_055940</name>
</gene>
<dbReference type="EMBL" id="CAIX01000079">
    <property type="protein sequence ID" value="CCI44770.1"/>
    <property type="molecule type" value="Genomic_DNA"/>
</dbReference>
<evidence type="ECO:0000313" key="2">
    <source>
        <dbReference type="EMBL" id="CCI44770.1"/>
    </source>
</evidence>
<dbReference type="InParanoid" id="A0A024GD33"/>
<feature type="transmembrane region" description="Helical" evidence="1">
    <location>
        <begin position="162"/>
        <end position="185"/>
    </location>
</feature>
<keyword evidence="1" id="KW-0472">Membrane</keyword>